<dbReference type="Pfam" id="PF01739">
    <property type="entry name" value="CheR"/>
    <property type="match status" value="1"/>
</dbReference>
<dbReference type="InterPro" id="IPR029063">
    <property type="entry name" value="SAM-dependent_MTases_sf"/>
</dbReference>
<name>A0A1I6M271_9BACT</name>
<dbReference type="PANTHER" id="PTHR24422:SF10">
    <property type="entry name" value="CHEMOTAXIS PROTEIN METHYLTRANSFERASE 2"/>
    <property type="match status" value="1"/>
</dbReference>
<dbReference type="CDD" id="cd02440">
    <property type="entry name" value="AdoMet_MTases"/>
    <property type="match status" value="1"/>
</dbReference>
<dbReference type="SMART" id="SM00138">
    <property type="entry name" value="MeTrc"/>
    <property type="match status" value="1"/>
</dbReference>
<sequence>MPSDHDDACLRDAVEPPTQPLFDTRLTPISRLAGLPTLGDHASLLRAVLPGPTPESLTVSETSFFRDACLFEVLHTTILPTLIRLRQPTRRLRIWSAAASTGQEAFSLAILLADLFPQLADWDIRIIGTDISRHAIDYAQRGHFRANEVHRGLVSRILDRYFTHHANEWTVHPRIADLCDFRCANLCAPLPPLPRFDLILLRNVLLYLTPADRTNVLANMHRHLAPDGYLILGASEQAEDSTPLFHAQTIEGTYLYRPAI</sequence>
<proteinExistence type="predicted"/>
<evidence type="ECO:0000313" key="2">
    <source>
        <dbReference type="EMBL" id="SFS09763.1"/>
    </source>
</evidence>
<dbReference type="Gene3D" id="3.40.50.150">
    <property type="entry name" value="Vaccinia Virus protein VP39"/>
    <property type="match status" value="1"/>
</dbReference>
<gene>
    <name evidence="2" type="ORF">SAMN05421771_1695</name>
</gene>
<dbReference type="SUPFAM" id="SSF53335">
    <property type="entry name" value="S-adenosyl-L-methionine-dependent methyltransferases"/>
    <property type="match status" value="1"/>
</dbReference>
<dbReference type="GO" id="GO:0008757">
    <property type="term" value="F:S-adenosylmethionine-dependent methyltransferase activity"/>
    <property type="evidence" value="ECO:0007669"/>
    <property type="project" value="InterPro"/>
</dbReference>
<dbReference type="RefSeq" id="WP_089838389.1">
    <property type="nucleotide sequence ID" value="NZ_FOZL01000001.1"/>
</dbReference>
<dbReference type="GO" id="GO:0032259">
    <property type="term" value="P:methylation"/>
    <property type="evidence" value="ECO:0007669"/>
    <property type="project" value="UniProtKB-KW"/>
</dbReference>
<dbReference type="InterPro" id="IPR050903">
    <property type="entry name" value="Bact_Chemotaxis_MeTrfase"/>
</dbReference>
<evidence type="ECO:0000313" key="3">
    <source>
        <dbReference type="Proteomes" id="UP000199024"/>
    </source>
</evidence>
<keyword evidence="2" id="KW-0489">Methyltransferase</keyword>
<dbReference type="PRINTS" id="PR00996">
    <property type="entry name" value="CHERMTFRASE"/>
</dbReference>
<dbReference type="InterPro" id="IPR022642">
    <property type="entry name" value="CheR_C"/>
</dbReference>
<keyword evidence="3" id="KW-1185">Reference proteome</keyword>
<organism evidence="2 3">
    <name type="scientific">Granulicella pectinivorans</name>
    <dbReference type="NCBI Taxonomy" id="474950"/>
    <lineage>
        <taxon>Bacteria</taxon>
        <taxon>Pseudomonadati</taxon>
        <taxon>Acidobacteriota</taxon>
        <taxon>Terriglobia</taxon>
        <taxon>Terriglobales</taxon>
        <taxon>Acidobacteriaceae</taxon>
        <taxon>Granulicella</taxon>
    </lineage>
</organism>
<keyword evidence="2" id="KW-0808">Transferase</keyword>
<dbReference type="PANTHER" id="PTHR24422">
    <property type="entry name" value="CHEMOTAXIS PROTEIN METHYLTRANSFERASE"/>
    <property type="match status" value="1"/>
</dbReference>
<evidence type="ECO:0000259" key="1">
    <source>
        <dbReference type="PROSITE" id="PS50123"/>
    </source>
</evidence>
<dbReference type="AlphaFoldDB" id="A0A1I6M271"/>
<dbReference type="PROSITE" id="PS50123">
    <property type="entry name" value="CHER"/>
    <property type="match status" value="1"/>
</dbReference>
<dbReference type="OrthoDB" id="9816309at2"/>
<dbReference type="EMBL" id="FOZL01000001">
    <property type="protein sequence ID" value="SFS09763.1"/>
    <property type="molecule type" value="Genomic_DNA"/>
</dbReference>
<accession>A0A1I6M271</accession>
<feature type="domain" description="CheR-type methyltransferase" evidence="1">
    <location>
        <begin position="21"/>
        <end position="260"/>
    </location>
</feature>
<dbReference type="Proteomes" id="UP000199024">
    <property type="component" value="Unassembled WGS sequence"/>
</dbReference>
<protein>
    <submittedName>
        <fullName evidence="2">Chemotaxis protein methyltransferase CheR</fullName>
    </submittedName>
</protein>
<reference evidence="2 3" key="1">
    <citation type="submission" date="2016-10" db="EMBL/GenBank/DDBJ databases">
        <authorList>
            <person name="de Groot N.N."/>
        </authorList>
    </citation>
    <scope>NUCLEOTIDE SEQUENCE [LARGE SCALE GENOMIC DNA]</scope>
    <source>
        <strain evidence="2 3">DSM 21001</strain>
    </source>
</reference>
<dbReference type="STRING" id="474950.SAMN05421771_1695"/>
<dbReference type="InterPro" id="IPR000780">
    <property type="entry name" value="CheR_MeTrfase"/>
</dbReference>